<dbReference type="GO" id="GO:0005524">
    <property type="term" value="F:ATP binding"/>
    <property type="evidence" value="ECO:0007669"/>
    <property type="project" value="UniProtKB-KW"/>
</dbReference>
<evidence type="ECO:0000256" key="1">
    <source>
        <dbReference type="ARBA" id="ARBA00022741"/>
    </source>
</evidence>
<accession>A0AAU9FJU6</accession>
<evidence type="ECO:0000313" key="4">
    <source>
        <dbReference type="EMBL" id="BFF96062.1"/>
    </source>
</evidence>
<dbReference type="Pfam" id="PF09336">
    <property type="entry name" value="Vps4_C"/>
    <property type="match status" value="1"/>
</dbReference>
<feature type="domain" description="Spastin/Vps4 C-terminal" evidence="3">
    <location>
        <begin position="9"/>
        <end position="44"/>
    </location>
</feature>
<dbReference type="EMBL" id="AP029264">
    <property type="protein sequence ID" value="BFF96062.1"/>
    <property type="molecule type" value="Genomic_DNA"/>
</dbReference>
<dbReference type="InterPro" id="IPR015415">
    <property type="entry name" value="Spast_Vps4_C"/>
</dbReference>
<evidence type="ECO:0000259" key="3">
    <source>
        <dbReference type="Pfam" id="PF09336"/>
    </source>
</evidence>
<dbReference type="Gene3D" id="1.10.8.60">
    <property type="match status" value="1"/>
</dbReference>
<sequence>METVQLHELPAVTMEDFKQSLKVISKSVSQEDCQRFDEWNALYGNRH</sequence>
<keyword evidence="5" id="KW-1185">Reference proteome</keyword>
<dbReference type="AlphaFoldDB" id="A0AAU9FJU6"/>
<protein>
    <submittedName>
        <fullName evidence="4">Fidgetin-like protein 1</fullName>
    </submittedName>
</protein>
<evidence type="ECO:0000313" key="5">
    <source>
        <dbReference type="Proteomes" id="UP001500889"/>
    </source>
</evidence>
<keyword evidence="1" id="KW-0547">Nucleotide-binding</keyword>
<reference evidence="4 5" key="1">
    <citation type="submission" date="2024-02" db="EMBL/GenBank/DDBJ databases">
        <title>A chromosome-level genome assembly of Drosophila madeirensis, a fruit fly species endemic to Madeira island.</title>
        <authorList>
            <person name="Tomihara K."/>
            <person name="Llopart A."/>
            <person name="Yamamoto D."/>
        </authorList>
    </citation>
    <scope>NUCLEOTIDE SEQUENCE [LARGE SCALE GENOMIC DNA]</scope>
    <source>
        <strain evidence="4 5">RF1</strain>
    </source>
</reference>
<name>A0AAU9FJU6_DROMD</name>
<gene>
    <name evidence="4" type="ORF">DMAD_13336</name>
</gene>
<keyword evidence="2" id="KW-0067">ATP-binding</keyword>
<dbReference type="Proteomes" id="UP001500889">
    <property type="component" value="Chromosome U"/>
</dbReference>
<organism evidence="4 5">
    <name type="scientific">Drosophila madeirensis</name>
    <name type="common">Fruit fly</name>
    <dbReference type="NCBI Taxonomy" id="30013"/>
    <lineage>
        <taxon>Eukaryota</taxon>
        <taxon>Metazoa</taxon>
        <taxon>Ecdysozoa</taxon>
        <taxon>Arthropoda</taxon>
        <taxon>Hexapoda</taxon>
        <taxon>Insecta</taxon>
        <taxon>Pterygota</taxon>
        <taxon>Neoptera</taxon>
        <taxon>Endopterygota</taxon>
        <taxon>Diptera</taxon>
        <taxon>Brachycera</taxon>
        <taxon>Muscomorpha</taxon>
        <taxon>Ephydroidea</taxon>
        <taxon>Drosophilidae</taxon>
        <taxon>Drosophila</taxon>
        <taxon>Sophophora</taxon>
    </lineage>
</organism>
<evidence type="ECO:0000256" key="2">
    <source>
        <dbReference type="ARBA" id="ARBA00022840"/>
    </source>
</evidence>
<proteinExistence type="predicted"/>